<accession>A0A3N4HTD3</accession>
<dbReference type="EMBL" id="ML119747">
    <property type="protein sequence ID" value="RPA76276.1"/>
    <property type="molecule type" value="Genomic_DNA"/>
</dbReference>
<keyword evidence="2" id="KW-1185">Reference proteome</keyword>
<evidence type="ECO:0000313" key="1">
    <source>
        <dbReference type="EMBL" id="RPA76276.1"/>
    </source>
</evidence>
<dbReference type="Gene3D" id="3.60.130.30">
    <property type="match status" value="1"/>
</dbReference>
<protein>
    <submittedName>
        <fullName evidence="1">Uncharacterized protein</fullName>
    </submittedName>
</protein>
<sequence length="716" mass="79142">MPRNRDSIDLMDPSLVRRDARRVRFQGDLAGFVVPDPVGPVREQEQESILDFYADLAVPQQTVPAPAVEPPTQTLSVPESILAPAPPSHDPPPAYTAIETPDSVRAAIRAALANAAPVLGEAIADNDPVPVPVQIGSSSLHPIIIASPEASPAPSGHDFDVLGEGSLENPLIILEDGDSKKRAIVIESDSEEEIAIVKKIKKEDIVIPVKVLEKSKSTKKPLLPTRATIRESISKTIQSSSFKTSIAAKMSSALNSIITNANHAPSPFAANSISRSSTGRQCSGNKVVATQKLTLVLPPLTSTVLKPVLKTSQGSQNEVHSQLAGLSADSTARAKGSLQDAFLSKYKITQDEVDTATFVDDMDFEDPEPTANWKGRKRVIMDIPQYTEPHTTKGDIRDYRAHISGGVNAFTKENMLESVHIPFSQYVYHKAKEWLLEESNALIHRCSLSYLDLRDHARSRVQMRDGNPLPNADDPISVYPTLPDNRSLFILASDGTVLGYRFRLPLELIERLEASDALLYMGKGAEDWLLENQELFQHVTDKMQVGFPEQFTKTQRFKDDCAKSGYPLPVAGNWHGVAINQRMNQKGGERHVDWNDSKTVFNCVIPYGTFKNGNVFLPGVNVEIEVQRTDCFFFLGRICEHEVLPVTDGQRNVLDLFCHTLNFKRQEEAMLRLGTEGNRKGRVVRPSLIQRKAAVGKEQAKIRKEKRNALKKKVVK</sequence>
<reference evidence="1 2" key="1">
    <citation type="journal article" date="2018" name="Nat. Ecol. Evol.">
        <title>Pezizomycetes genomes reveal the molecular basis of ectomycorrhizal truffle lifestyle.</title>
        <authorList>
            <person name="Murat C."/>
            <person name="Payen T."/>
            <person name="Noel B."/>
            <person name="Kuo A."/>
            <person name="Morin E."/>
            <person name="Chen J."/>
            <person name="Kohler A."/>
            <person name="Krizsan K."/>
            <person name="Balestrini R."/>
            <person name="Da Silva C."/>
            <person name="Montanini B."/>
            <person name="Hainaut M."/>
            <person name="Levati E."/>
            <person name="Barry K.W."/>
            <person name="Belfiori B."/>
            <person name="Cichocki N."/>
            <person name="Clum A."/>
            <person name="Dockter R.B."/>
            <person name="Fauchery L."/>
            <person name="Guy J."/>
            <person name="Iotti M."/>
            <person name="Le Tacon F."/>
            <person name="Lindquist E.A."/>
            <person name="Lipzen A."/>
            <person name="Malagnac F."/>
            <person name="Mello A."/>
            <person name="Molinier V."/>
            <person name="Miyauchi S."/>
            <person name="Poulain J."/>
            <person name="Riccioni C."/>
            <person name="Rubini A."/>
            <person name="Sitrit Y."/>
            <person name="Splivallo R."/>
            <person name="Traeger S."/>
            <person name="Wang M."/>
            <person name="Zifcakova L."/>
            <person name="Wipf D."/>
            <person name="Zambonelli A."/>
            <person name="Paolocci F."/>
            <person name="Nowrousian M."/>
            <person name="Ottonello S."/>
            <person name="Baldrian P."/>
            <person name="Spatafora J.W."/>
            <person name="Henrissat B."/>
            <person name="Nagy L.G."/>
            <person name="Aury J.M."/>
            <person name="Wincker P."/>
            <person name="Grigoriev I.V."/>
            <person name="Bonfante P."/>
            <person name="Martin F.M."/>
        </authorList>
    </citation>
    <scope>NUCLEOTIDE SEQUENCE [LARGE SCALE GENOMIC DNA]</scope>
    <source>
        <strain evidence="1 2">RN42</strain>
    </source>
</reference>
<gene>
    <name evidence="1" type="ORF">BJ508DRAFT_311194</name>
</gene>
<evidence type="ECO:0000313" key="2">
    <source>
        <dbReference type="Proteomes" id="UP000275078"/>
    </source>
</evidence>
<dbReference type="OrthoDB" id="5414467at2759"/>
<dbReference type="Proteomes" id="UP000275078">
    <property type="component" value="Unassembled WGS sequence"/>
</dbReference>
<name>A0A3N4HTD3_ASCIM</name>
<proteinExistence type="predicted"/>
<organism evidence="1 2">
    <name type="scientific">Ascobolus immersus RN42</name>
    <dbReference type="NCBI Taxonomy" id="1160509"/>
    <lineage>
        <taxon>Eukaryota</taxon>
        <taxon>Fungi</taxon>
        <taxon>Dikarya</taxon>
        <taxon>Ascomycota</taxon>
        <taxon>Pezizomycotina</taxon>
        <taxon>Pezizomycetes</taxon>
        <taxon>Pezizales</taxon>
        <taxon>Ascobolaceae</taxon>
        <taxon>Ascobolus</taxon>
    </lineage>
</organism>
<dbReference type="AlphaFoldDB" id="A0A3N4HTD3"/>
<dbReference type="STRING" id="1160509.A0A3N4HTD3"/>